<dbReference type="GO" id="GO:0016747">
    <property type="term" value="F:acyltransferase activity, transferring groups other than amino-acyl groups"/>
    <property type="evidence" value="ECO:0007669"/>
    <property type="project" value="InterPro"/>
</dbReference>
<sequence>MEQKITYHLEITKRGDFRPAAQVSTDFEIRRLDISCPEFNWFMHQAVGVEFRWGGREKWGRKEWSEYVDRPELETWVAYVRGNPAGYYELERQEDGSVRIECIGLRSPFIGQRLGGVLLTRAVDRCWEMGANRVWLTTCSHDHPHALPNYLSRGFKMFKKRSSPPNARRRSDLFGWNVN</sequence>
<dbReference type="CDD" id="cd04301">
    <property type="entry name" value="NAT_SF"/>
    <property type="match status" value="1"/>
</dbReference>
<proteinExistence type="predicted"/>
<dbReference type="InterPro" id="IPR016181">
    <property type="entry name" value="Acyl_CoA_acyltransferase"/>
</dbReference>
<organism evidence="2 3">
    <name type="scientific">Candidatus Moanibacter tarae</name>
    <dbReference type="NCBI Taxonomy" id="2200854"/>
    <lineage>
        <taxon>Bacteria</taxon>
        <taxon>Pseudomonadati</taxon>
        <taxon>Verrucomicrobiota</taxon>
        <taxon>Opitutia</taxon>
        <taxon>Puniceicoccales</taxon>
        <taxon>Puniceicoccales incertae sedis</taxon>
        <taxon>Candidatus Moanibacter</taxon>
    </lineage>
</organism>
<dbReference type="Proteomes" id="UP000247465">
    <property type="component" value="Chromosome"/>
</dbReference>
<dbReference type="SUPFAM" id="SSF55729">
    <property type="entry name" value="Acyl-CoA N-acyltransferases (Nat)"/>
    <property type="match status" value="1"/>
</dbReference>
<evidence type="ECO:0000313" key="2">
    <source>
        <dbReference type="EMBL" id="AWT60451.1"/>
    </source>
</evidence>
<protein>
    <recommendedName>
        <fullName evidence="1">N-acetyltransferase domain-containing protein</fullName>
    </recommendedName>
</protein>
<evidence type="ECO:0000259" key="1">
    <source>
        <dbReference type="PROSITE" id="PS51186"/>
    </source>
</evidence>
<feature type="domain" description="N-acetyltransferase" evidence="1">
    <location>
        <begin position="27"/>
        <end position="179"/>
    </location>
</feature>
<gene>
    <name evidence="2" type="ORF">DF168_01665</name>
</gene>
<dbReference type="EMBL" id="CP029803">
    <property type="protein sequence ID" value="AWT60451.1"/>
    <property type="molecule type" value="Genomic_DNA"/>
</dbReference>
<evidence type="ECO:0000313" key="3">
    <source>
        <dbReference type="Proteomes" id="UP000247465"/>
    </source>
</evidence>
<name>A0A2Z4AE89_9BACT</name>
<dbReference type="KEGG" id="mtar:DF168_01665"/>
<accession>A0A2Z4AE89</accession>
<dbReference type="Pfam" id="PF00583">
    <property type="entry name" value="Acetyltransf_1"/>
    <property type="match status" value="1"/>
</dbReference>
<dbReference type="PROSITE" id="PS51186">
    <property type="entry name" value="GNAT"/>
    <property type="match status" value="1"/>
</dbReference>
<dbReference type="InterPro" id="IPR000182">
    <property type="entry name" value="GNAT_dom"/>
</dbReference>
<dbReference type="Gene3D" id="3.40.630.30">
    <property type="match status" value="1"/>
</dbReference>
<reference evidence="2 3" key="1">
    <citation type="submission" date="2018-06" db="EMBL/GenBank/DDBJ databases">
        <title>Draft Genome Sequence of a Novel Marine Bacterium Related to the Verrucomicrobia.</title>
        <authorList>
            <person name="Vosseberg J."/>
            <person name="Martijn J."/>
            <person name="Ettema T.J.G."/>
        </authorList>
    </citation>
    <scope>NUCLEOTIDE SEQUENCE [LARGE SCALE GENOMIC DNA]</scope>
    <source>
        <strain evidence="2">TARA_B100001123</strain>
    </source>
</reference>
<dbReference type="AlphaFoldDB" id="A0A2Z4AE89"/>